<name>A0A8B6CVA5_MYTGA</name>
<keyword evidence="1" id="KW-1133">Transmembrane helix</keyword>
<keyword evidence="1" id="KW-0472">Membrane</keyword>
<keyword evidence="3" id="KW-1185">Reference proteome</keyword>
<dbReference type="EMBL" id="UYJE01002420">
    <property type="protein sequence ID" value="VDI10633.1"/>
    <property type="molecule type" value="Genomic_DNA"/>
</dbReference>
<dbReference type="AlphaFoldDB" id="A0A8B6CVA5"/>
<organism evidence="2 3">
    <name type="scientific">Mytilus galloprovincialis</name>
    <name type="common">Mediterranean mussel</name>
    <dbReference type="NCBI Taxonomy" id="29158"/>
    <lineage>
        <taxon>Eukaryota</taxon>
        <taxon>Metazoa</taxon>
        <taxon>Spiralia</taxon>
        <taxon>Lophotrochozoa</taxon>
        <taxon>Mollusca</taxon>
        <taxon>Bivalvia</taxon>
        <taxon>Autobranchia</taxon>
        <taxon>Pteriomorphia</taxon>
        <taxon>Mytilida</taxon>
        <taxon>Mytiloidea</taxon>
        <taxon>Mytilidae</taxon>
        <taxon>Mytilinae</taxon>
        <taxon>Mytilus</taxon>
    </lineage>
</organism>
<evidence type="ECO:0000256" key="1">
    <source>
        <dbReference type="SAM" id="Phobius"/>
    </source>
</evidence>
<reference evidence="2" key="1">
    <citation type="submission" date="2018-11" db="EMBL/GenBank/DDBJ databases">
        <authorList>
            <person name="Alioto T."/>
            <person name="Alioto T."/>
        </authorList>
    </citation>
    <scope>NUCLEOTIDE SEQUENCE</scope>
</reference>
<dbReference type="Proteomes" id="UP000596742">
    <property type="component" value="Unassembled WGS sequence"/>
</dbReference>
<proteinExistence type="predicted"/>
<protein>
    <recommendedName>
        <fullName evidence="4">TNFR-Cys domain-containing protein</fullName>
    </recommendedName>
</protein>
<keyword evidence="1" id="KW-0812">Transmembrane</keyword>
<dbReference type="OrthoDB" id="6108641at2759"/>
<comment type="caution">
    <text evidence="2">The sequence shown here is derived from an EMBL/GenBank/DDBJ whole genome shotgun (WGS) entry which is preliminary data.</text>
</comment>
<evidence type="ECO:0000313" key="2">
    <source>
        <dbReference type="EMBL" id="VDI10633.1"/>
    </source>
</evidence>
<feature type="transmembrane region" description="Helical" evidence="1">
    <location>
        <begin position="262"/>
        <end position="286"/>
    </location>
</feature>
<evidence type="ECO:0008006" key="4">
    <source>
        <dbReference type="Google" id="ProtNLM"/>
    </source>
</evidence>
<accession>A0A8B6CVA5</accession>
<evidence type="ECO:0000313" key="3">
    <source>
        <dbReference type="Proteomes" id="UP000596742"/>
    </source>
</evidence>
<gene>
    <name evidence="2" type="ORF">MGAL_10B031045</name>
</gene>
<sequence>MRERIKDIAYICICVFIFINQCSCISIALKQQQGCQKDQVERFYRGRNFCCYPIKCHPGQKFDFCRTNNGHDTCQNCPDGFSHKDFIDTATWRYSKIDPCVPVEDCSDYSDLIKENEECVCDRTRGYYGRDRHNCAADLNCKKAGFEMDQDGKCFKCGEEHFKIKDDYSLCINKTRCTHGQEVDFKGSHTADRTCRMRIHVVPKPEIPATVKPTIKETNKTKFDKGDRSRSMEEKNTTVVVPDLDRPTKEISKHSSPGHSTLFVAMVIPLCLLIGIILSVIVCCFIKKGQQWNDLSCYLNCCPQNSVNHNNVYNKKDINVNNANNVVVGEYGKIVADEDSNPGEDTPMKEVVLD</sequence>